<comment type="subcellular location">
    <subcellularLocation>
        <location evidence="1">Membrane</location>
    </subcellularLocation>
</comment>
<dbReference type="InterPro" id="IPR045119">
    <property type="entry name" value="SUN1-5"/>
</dbReference>
<feature type="region of interest" description="Disordered" evidence="5">
    <location>
        <begin position="101"/>
        <end position="226"/>
    </location>
</feature>
<feature type="region of interest" description="Disordered" evidence="5">
    <location>
        <begin position="1"/>
        <end position="87"/>
    </location>
</feature>
<dbReference type="PROSITE" id="PS51469">
    <property type="entry name" value="SUN"/>
    <property type="match status" value="1"/>
</dbReference>
<dbReference type="Gene3D" id="2.60.120.260">
    <property type="entry name" value="Galactose-binding domain-like"/>
    <property type="match status" value="1"/>
</dbReference>
<comment type="caution">
    <text evidence="8">The sequence shown here is derived from an EMBL/GenBank/DDBJ whole genome shotgun (WGS) entry which is preliminary data.</text>
</comment>
<evidence type="ECO:0000259" key="7">
    <source>
        <dbReference type="PROSITE" id="PS51469"/>
    </source>
</evidence>
<dbReference type="Proteomes" id="UP001430584">
    <property type="component" value="Unassembled WGS sequence"/>
</dbReference>
<gene>
    <name evidence="8" type="ORF">SLS55_008755</name>
</gene>
<reference evidence="8 9" key="1">
    <citation type="submission" date="2024-02" db="EMBL/GenBank/DDBJ databases">
        <title>De novo assembly and annotation of 12 fungi associated with fruit tree decline syndrome in Ontario, Canada.</title>
        <authorList>
            <person name="Sulman M."/>
            <person name="Ellouze W."/>
            <person name="Ilyukhin E."/>
        </authorList>
    </citation>
    <scope>NUCLEOTIDE SEQUENCE [LARGE SCALE GENOMIC DNA]</scope>
    <source>
        <strain evidence="8 9">FDS-637</strain>
    </source>
</reference>
<feature type="domain" description="SUN" evidence="7">
    <location>
        <begin position="521"/>
        <end position="698"/>
    </location>
</feature>
<proteinExistence type="predicted"/>
<dbReference type="EMBL" id="JAJVCZ030000009">
    <property type="protein sequence ID" value="KAL0256361.1"/>
    <property type="molecule type" value="Genomic_DNA"/>
</dbReference>
<feature type="compositionally biased region" description="Low complexity" evidence="5">
    <location>
        <begin position="134"/>
        <end position="151"/>
    </location>
</feature>
<dbReference type="InterPro" id="IPR012919">
    <property type="entry name" value="SUN_dom"/>
</dbReference>
<dbReference type="Pfam" id="PF07738">
    <property type="entry name" value="Sad1_UNC"/>
    <property type="match status" value="1"/>
</dbReference>
<evidence type="ECO:0000256" key="4">
    <source>
        <dbReference type="ARBA" id="ARBA00023136"/>
    </source>
</evidence>
<dbReference type="PANTHER" id="PTHR12911:SF8">
    <property type="entry name" value="KLAROID PROTEIN-RELATED"/>
    <property type="match status" value="1"/>
</dbReference>
<keyword evidence="3 6" id="KW-1133">Transmembrane helix</keyword>
<evidence type="ECO:0000256" key="6">
    <source>
        <dbReference type="SAM" id="Phobius"/>
    </source>
</evidence>
<evidence type="ECO:0000256" key="2">
    <source>
        <dbReference type="ARBA" id="ARBA00022692"/>
    </source>
</evidence>
<keyword evidence="2 6" id="KW-0812">Transmembrane</keyword>
<evidence type="ECO:0000256" key="5">
    <source>
        <dbReference type="SAM" id="MobiDB-lite"/>
    </source>
</evidence>
<dbReference type="PANTHER" id="PTHR12911">
    <property type="entry name" value="SAD1/UNC-84-LIKE PROTEIN-RELATED"/>
    <property type="match status" value="1"/>
</dbReference>
<feature type="transmembrane region" description="Helical" evidence="6">
    <location>
        <begin position="265"/>
        <end position="293"/>
    </location>
</feature>
<dbReference type="RefSeq" id="XP_066629390.1">
    <property type="nucleotide sequence ID" value="XM_066780161.1"/>
</dbReference>
<feature type="compositionally biased region" description="Basic and acidic residues" evidence="5">
    <location>
        <begin position="212"/>
        <end position="222"/>
    </location>
</feature>
<keyword evidence="4 6" id="KW-0472">Membrane</keyword>
<evidence type="ECO:0000256" key="1">
    <source>
        <dbReference type="ARBA" id="ARBA00004370"/>
    </source>
</evidence>
<sequence length="706" mass="77937">MPRSRASSAALPDMATPRRSTRIASRTPSVAGSDAGSDAGDRRNDRASMTPTNAGHVGRLVTTRPAGSRAYGATGLDSRASTPPEMAEAPTIQEGFAASFSRHRERAHVSVPRTITENDETVRIPPTIPEARETSSPLKKSSSVHTSSRRSTSSHHSAHTSSRIPNQPAAPNDEGHPVSNNSRTPTQPATLNDDVPVSNTNQIHNPSTAPNDDSRPATRDTNESSFLPTKSWHDLREAAFVGWAHYSPAWYDIARRSMRNYLAPIFSVMSIVSKFSALALGFLSAIFFLYLLLDVSFKSVFVRNTTAAAYMRESSLKVINIVTGFDFVNQPFPVIGEGSKIDYLSNKIAQVDKGFGIVKEDLEYLHSKLPEWVMLTHNPKTGRTEIPGAFWHALRDNLAKEGITTGNRGDSPSWTNFWQNNKAHMDAYLSDAIDTKLKDAIQKNAPVDRETFIGMVQDRYQLLETHVADMESSWNRKLDSKLKDFVAALPKGQLDTMANNLLLENAWTALHAVNFFSRSLGAVVDPHLTSPTMASRGLARRALQKLTWIPGDLPPAAALVAWEEPTDCWCAARSPGSGKAQIGVIMPYKIVPETLLVEHIPRDGTLDIGSAPRGMEVWVEVEDEGVRAAFPAIEDRPREKFVRVGSFEYKVDALNHVQAFNLNSELLTPVNKVVVRVTGTWGRDWTCLYRLRMNGRPVDEFNGYSE</sequence>
<accession>A0ABR3C6X2</accession>
<evidence type="ECO:0000313" key="8">
    <source>
        <dbReference type="EMBL" id="KAL0256361.1"/>
    </source>
</evidence>
<protein>
    <recommendedName>
        <fullName evidence="7">SUN domain-containing protein</fullName>
    </recommendedName>
</protein>
<keyword evidence="9" id="KW-1185">Reference proteome</keyword>
<name>A0ABR3C6X2_9PEZI</name>
<feature type="compositionally biased region" description="Polar residues" evidence="5">
    <location>
        <begin position="197"/>
        <end position="211"/>
    </location>
</feature>
<feature type="compositionally biased region" description="Polar residues" evidence="5">
    <location>
        <begin position="178"/>
        <end position="190"/>
    </location>
</feature>
<evidence type="ECO:0000313" key="9">
    <source>
        <dbReference type="Proteomes" id="UP001430584"/>
    </source>
</evidence>
<dbReference type="GeneID" id="92012840"/>
<organism evidence="8 9">
    <name type="scientific">Diplodia seriata</name>
    <dbReference type="NCBI Taxonomy" id="420778"/>
    <lineage>
        <taxon>Eukaryota</taxon>
        <taxon>Fungi</taxon>
        <taxon>Dikarya</taxon>
        <taxon>Ascomycota</taxon>
        <taxon>Pezizomycotina</taxon>
        <taxon>Dothideomycetes</taxon>
        <taxon>Dothideomycetes incertae sedis</taxon>
        <taxon>Botryosphaeriales</taxon>
        <taxon>Botryosphaeriaceae</taxon>
        <taxon>Diplodia</taxon>
    </lineage>
</organism>
<evidence type="ECO:0000256" key="3">
    <source>
        <dbReference type="ARBA" id="ARBA00022989"/>
    </source>
</evidence>